<dbReference type="GO" id="GO:0006508">
    <property type="term" value="P:proteolysis"/>
    <property type="evidence" value="ECO:0007669"/>
    <property type="project" value="InterPro"/>
</dbReference>
<reference evidence="4" key="1">
    <citation type="journal article" date="2019" name="bioRxiv">
        <title>Genome diversification in globally distributed novel marine Proteobacteria is linked to environmental adaptation.</title>
        <authorList>
            <person name="Zhou Z."/>
            <person name="Tran P.Q."/>
            <person name="Kieft K."/>
            <person name="Anantharaman K."/>
        </authorList>
    </citation>
    <scope>NUCLEOTIDE SEQUENCE [LARGE SCALE GENOMIC DNA]</scope>
</reference>
<dbReference type="Pfam" id="PF04389">
    <property type="entry name" value="Peptidase_M28"/>
    <property type="match status" value="1"/>
</dbReference>
<evidence type="ECO:0000313" key="4">
    <source>
        <dbReference type="Proteomes" id="UP000589516"/>
    </source>
</evidence>
<proteinExistence type="predicted"/>
<dbReference type="Gene3D" id="3.50.30.30">
    <property type="match status" value="1"/>
</dbReference>
<dbReference type="AlphaFoldDB" id="A0A7C8DHQ6"/>
<keyword evidence="1" id="KW-0812">Transmembrane</keyword>
<dbReference type="Proteomes" id="UP000589516">
    <property type="component" value="Unassembled WGS sequence"/>
</dbReference>
<gene>
    <name evidence="3" type="ORF">EYQ16_00680</name>
</gene>
<evidence type="ECO:0000259" key="2">
    <source>
        <dbReference type="Pfam" id="PF04389"/>
    </source>
</evidence>
<protein>
    <submittedName>
        <fullName evidence="3">M28 family peptidase</fullName>
    </submittedName>
</protein>
<feature type="domain" description="Peptidase M28" evidence="2">
    <location>
        <begin position="321"/>
        <end position="510"/>
    </location>
</feature>
<dbReference type="PANTHER" id="PTHR12147:SF26">
    <property type="entry name" value="PEPTIDASE M28 DOMAIN-CONTAINING PROTEIN"/>
    <property type="match status" value="1"/>
</dbReference>
<dbReference type="InterPro" id="IPR045175">
    <property type="entry name" value="M28_fam"/>
</dbReference>
<keyword evidence="1" id="KW-0472">Membrane</keyword>
<organism evidence="3 4">
    <name type="scientific">Marine Group III euryarchaeote</name>
    <dbReference type="NCBI Taxonomy" id="2173149"/>
    <lineage>
        <taxon>Archaea</taxon>
        <taxon>Methanobacteriati</taxon>
        <taxon>Thermoplasmatota</taxon>
        <taxon>Thermoplasmata</taxon>
        <taxon>Candidatus Thermoprofundales</taxon>
    </lineage>
</organism>
<sequence length="526" mass="57205">MAEAPGCGRSSCVARYATPLCAAYKRIALISAPRWRPVQFPSSFETTRGRIIAVALVLLLLVSGAAAWVWWPFGEPEVEFIAFDYQRAYEDIEALTANGPRFAGGEAELLGAEYVASQFTEAGLARVTVHPVPWTLYEPVGTQELTIAREERDPVLGATIDRDEQQLSHLEDFTVLAFSGSLDDSDIEAIFVGNGDDANYSAAGPVSGRAVLVANDGALSYSALYLQALDNGAAVSLIYDAGRDWPIGKASYGADARGHMIPFPEAYPEYADQLIPHLMLSQTAGQQLQDWIDAAEEDDDVSALVDLDINVVIELRETRVVTGDIVGKSSQIVMLGAHMDTHYVGDGAVDNTVGTAEIIEMARQFVQAGELEYTVRFATWGAEELGLLGSYGYFLQNEAALQSDLRLYLNFDMTHADLGESGDSIPFEVNNPDLKAEIEKVMELWREWFPALAADYQTPVSYAAVAGPSDHRTFAMEGFTTATGYGSGSAEYHTQYDTIEQINVESLQIAPQILGSYGLHVARHGL</sequence>
<dbReference type="Gene3D" id="3.40.630.10">
    <property type="entry name" value="Zn peptidases"/>
    <property type="match status" value="1"/>
</dbReference>
<dbReference type="InterPro" id="IPR007484">
    <property type="entry name" value="Peptidase_M28"/>
</dbReference>
<keyword evidence="1" id="KW-1133">Transmembrane helix</keyword>
<feature type="transmembrane region" description="Helical" evidence="1">
    <location>
        <begin position="51"/>
        <end position="71"/>
    </location>
</feature>
<evidence type="ECO:0000313" key="3">
    <source>
        <dbReference type="EMBL" id="HIG63026.1"/>
    </source>
</evidence>
<dbReference type="PANTHER" id="PTHR12147">
    <property type="entry name" value="METALLOPEPTIDASE M28 FAMILY MEMBER"/>
    <property type="match status" value="1"/>
</dbReference>
<dbReference type="GO" id="GO:0008235">
    <property type="term" value="F:metalloexopeptidase activity"/>
    <property type="evidence" value="ECO:0007669"/>
    <property type="project" value="InterPro"/>
</dbReference>
<comment type="caution">
    <text evidence="3">The sequence shown here is derived from an EMBL/GenBank/DDBJ whole genome shotgun (WGS) entry which is preliminary data.</text>
</comment>
<dbReference type="SUPFAM" id="SSF53187">
    <property type="entry name" value="Zn-dependent exopeptidases"/>
    <property type="match status" value="1"/>
</dbReference>
<dbReference type="EMBL" id="DUAV01000006">
    <property type="protein sequence ID" value="HIG63026.1"/>
    <property type="molecule type" value="Genomic_DNA"/>
</dbReference>
<name>A0A7C8DHQ6_9ARCH</name>
<accession>A0A7C8DHQ6</accession>
<evidence type="ECO:0000256" key="1">
    <source>
        <dbReference type="SAM" id="Phobius"/>
    </source>
</evidence>